<gene>
    <name evidence="1" type="ORF">Q9315_21535</name>
</gene>
<dbReference type="RefSeq" id="WP_306161013.1">
    <property type="nucleotide sequence ID" value="NZ_CP132315.1"/>
</dbReference>
<sequence>MSILTTLSPNLPEHSQVFSGLRRIDKGLFLVHQLLAVTMVTLYRHAHAVIPIPGAGSVAIVSGGRATRQRQQHEGSTAD</sequence>
<name>A0ABY9K871_9HYPH</name>
<keyword evidence="1" id="KW-0614">Plasmid</keyword>
<dbReference type="Proteomes" id="UP001225788">
    <property type="component" value="Plasmid unnamed1"/>
</dbReference>
<reference evidence="1 2" key="1">
    <citation type="submission" date="2023-08" db="EMBL/GenBank/DDBJ databases">
        <title>Pathogen: clinical or host-associated sample.</title>
        <authorList>
            <person name="Hergert J."/>
            <person name="Casey R."/>
            <person name="Wagner J."/>
            <person name="Young E.L."/>
            <person name="Oakeson K.F."/>
        </authorList>
    </citation>
    <scope>NUCLEOTIDE SEQUENCE [LARGE SCALE GENOMIC DNA]</scope>
    <source>
        <strain evidence="1 2">UPHL-collab-2</strain>
        <plasmid evidence="1 2">unnamed1</plasmid>
    </source>
</reference>
<keyword evidence="2" id="KW-1185">Reference proteome</keyword>
<geneLocation type="plasmid" evidence="1 2">
    <name>unnamed1</name>
</geneLocation>
<evidence type="ECO:0000313" key="2">
    <source>
        <dbReference type="Proteomes" id="UP001225788"/>
    </source>
</evidence>
<dbReference type="EMBL" id="CP132315">
    <property type="protein sequence ID" value="WLS04780.1"/>
    <property type="molecule type" value="Genomic_DNA"/>
</dbReference>
<protein>
    <submittedName>
        <fullName evidence="1">Uncharacterized protein</fullName>
    </submittedName>
</protein>
<evidence type="ECO:0000313" key="1">
    <source>
        <dbReference type="EMBL" id="WLS04780.1"/>
    </source>
</evidence>
<organism evidence="1 2">
    <name type="scientific">Shinella oryzae</name>
    <dbReference type="NCBI Taxonomy" id="2871820"/>
    <lineage>
        <taxon>Bacteria</taxon>
        <taxon>Pseudomonadati</taxon>
        <taxon>Pseudomonadota</taxon>
        <taxon>Alphaproteobacteria</taxon>
        <taxon>Hyphomicrobiales</taxon>
        <taxon>Rhizobiaceae</taxon>
        <taxon>Shinella</taxon>
    </lineage>
</organism>
<proteinExistence type="predicted"/>
<accession>A0ABY9K871</accession>